<reference evidence="3 4" key="2">
    <citation type="journal article" date="2013" name="Plant Cell Physiol.">
        <title>Rice Annotation Project Database (RAP-DB): an integrative and interactive database for rice genomics.</title>
        <authorList>
            <person name="Sakai H."/>
            <person name="Lee S.S."/>
            <person name="Tanaka T."/>
            <person name="Numa H."/>
            <person name="Kim J."/>
            <person name="Kawahara Y."/>
            <person name="Wakimoto H."/>
            <person name="Yang C.C."/>
            <person name="Iwamoto M."/>
            <person name="Abe T."/>
            <person name="Yamada Y."/>
            <person name="Muto A."/>
            <person name="Inokuchi H."/>
            <person name="Ikemura T."/>
            <person name="Matsumoto T."/>
            <person name="Sasaki T."/>
            <person name="Itoh T."/>
        </authorList>
    </citation>
    <scope>NUCLEOTIDE SEQUENCE [LARGE SCALE GENOMIC DNA]</scope>
    <source>
        <strain evidence="4">cv. Nipponbare</strain>
    </source>
</reference>
<evidence type="ECO:0000259" key="2">
    <source>
        <dbReference type="Pfam" id="PF12274"/>
    </source>
</evidence>
<accession>A0A0P0XT00</accession>
<dbReference type="Proteomes" id="UP000059680">
    <property type="component" value="Chromosome 10"/>
</dbReference>
<gene>
    <name evidence="3" type="ordered locus">Os10g0339074</name>
    <name evidence="3" type="ORF">OSNPB_100339074</name>
</gene>
<dbReference type="PANTHER" id="PTHR33326:SF22">
    <property type="entry name" value="OS10G0372700 PROTEIN"/>
    <property type="match status" value="1"/>
</dbReference>
<protein>
    <submittedName>
        <fullName evidence="3">Os10g0339074 protein</fullName>
    </submittedName>
</protein>
<feature type="region of interest" description="Disordered" evidence="1">
    <location>
        <begin position="1"/>
        <end position="26"/>
    </location>
</feature>
<sequence length="193" mass="21241">MGSRSPAGAGAGAPPRKPTKPPMEPVAKPQYVTLNTISLEWQVVTDERHVSNARAALRAYNAAVPAGGDTFFLEDLCCMTTFTEPLPPESSGLTYCHYNLIASCEATGSAAWFFAEVEVDDGGQVCGGEDGVVACCILQNPRDYSVNCNACFRQRSYLTHPDRNKFIAGHRLLPEHKEDDCEIEYDYDYPYFD</sequence>
<feature type="compositionally biased region" description="Low complexity" evidence="1">
    <location>
        <begin position="1"/>
        <end position="14"/>
    </location>
</feature>
<proteinExistence type="predicted"/>
<organism evidence="3 4">
    <name type="scientific">Oryza sativa subsp. japonica</name>
    <name type="common">Rice</name>
    <dbReference type="NCBI Taxonomy" id="39947"/>
    <lineage>
        <taxon>Eukaryota</taxon>
        <taxon>Viridiplantae</taxon>
        <taxon>Streptophyta</taxon>
        <taxon>Embryophyta</taxon>
        <taxon>Tracheophyta</taxon>
        <taxon>Spermatophyta</taxon>
        <taxon>Magnoliopsida</taxon>
        <taxon>Liliopsida</taxon>
        <taxon>Poales</taxon>
        <taxon>Poaceae</taxon>
        <taxon>BOP clade</taxon>
        <taxon>Oryzoideae</taxon>
        <taxon>Oryzeae</taxon>
        <taxon>Oryzinae</taxon>
        <taxon>Oryza</taxon>
        <taxon>Oryza sativa</taxon>
    </lineage>
</organism>
<feature type="domain" description="DUF3615" evidence="2">
    <location>
        <begin position="53"/>
        <end position="161"/>
    </location>
</feature>
<dbReference type="EMBL" id="AP014966">
    <property type="protein sequence ID" value="BAT10399.1"/>
    <property type="molecule type" value="Genomic_DNA"/>
</dbReference>
<dbReference type="InterPro" id="IPR022059">
    <property type="entry name" value="DUF3615"/>
</dbReference>
<reference evidence="4" key="1">
    <citation type="journal article" date="2005" name="Nature">
        <title>The map-based sequence of the rice genome.</title>
        <authorList>
            <consortium name="International rice genome sequencing project (IRGSP)"/>
            <person name="Matsumoto T."/>
            <person name="Wu J."/>
            <person name="Kanamori H."/>
            <person name="Katayose Y."/>
            <person name="Fujisawa M."/>
            <person name="Namiki N."/>
            <person name="Mizuno H."/>
            <person name="Yamamoto K."/>
            <person name="Antonio B.A."/>
            <person name="Baba T."/>
            <person name="Sakata K."/>
            <person name="Nagamura Y."/>
            <person name="Aoki H."/>
            <person name="Arikawa K."/>
            <person name="Arita K."/>
            <person name="Bito T."/>
            <person name="Chiden Y."/>
            <person name="Fujitsuka N."/>
            <person name="Fukunaka R."/>
            <person name="Hamada M."/>
            <person name="Harada C."/>
            <person name="Hayashi A."/>
            <person name="Hijishita S."/>
            <person name="Honda M."/>
            <person name="Hosokawa S."/>
            <person name="Ichikawa Y."/>
            <person name="Idonuma A."/>
            <person name="Iijima M."/>
            <person name="Ikeda M."/>
            <person name="Ikeno M."/>
            <person name="Ito K."/>
            <person name="Ito S."/>
            <person name="Ito T."/>
            <person name="Ito Y."/>
            <person name="Ito Y."/>
            <person name="Iwabuchi A."/>
            <person name="Kamiya K."/>
            <person name="Karasawa W."/>
            <person name="Kurita K."/>
            <person name="Katagiri S."/>
            <person name="Kikuta A."/>
            <person name="Kobayashi H."/>
            <person name="Kobayashi N."/>
            <person name="Machita K."/>
            <person name="Maehara T."/>
            <person name="Masukawa M."/>
            <person name="Mizubayashi T."/>
            <person name="Mukai Y."/>
            <person name="Nagasaki H."/>
            <person name="Nagata Y."/>
            <person name="Naito S."/>
            <person name="Nakashima M."/>
            <person name="Nakama Y."/>
            <person name="Nakamichi Y."/>
            <person name="Nakamura M."/>
            <person name="Meguro A."/>
            <person name="Negishi M."/>
            <person name="Ohta I."/>
            <person name="Ohta T."/>
            <person name="Okamoto M."/>
            <person name="Ono N."/>
            <person name="Saji S."/>
            <person name="Sakaguchi M."/>
            <person name="Sakai K."/>
            <person name="Shibata M."/>
            <person name="Shimokawa T."/>
            <person name="Song J."/>
            <person name="Takazaki Y."/>
            <person name="Terasawa K."/>
            <person name="Tsugane M."/>
            <person name="Tsuji K."/>
            <person name="Ueda S."/>
            <person name="Waki K."/>
            <person name="Yamagata H."/>
            <person name="Yamamoto M."/>
            <person name="Yamamoto S."/>
            <person name="Yamane H."/>
            <person name="Yoshiki S."/>
            <person name="Yoshihara R."/>
            <person name="Yukawa K."/>
            <person name="Zhong H."/>
            <person name="Yano M."/>
            <person name="Yuan Q."/>
            <person name="Ouyang S."/>
            <person name="Liu J."/>
            <person name="Jones K.M."/>
            <person name="Gansberger K."/>
            <person name="Moffat K."/>
            <person name="Hill J."/>
            <person name="Bera J."/>
            <person name="Fadrosh D."/>
            <person name="Jin S."/>
            <person name="Johri S."/>
            <person name="Kim M."/>
            <person name="Overton L."/>
            <person name="Reardon M."/>
            <person name="Tsitrin T."/>
            <person name="Vuong H."/>
            <person name="Weaver B."/>
            <person name="Ciecko A."/>
            <person name="Tallon L."/>
            <person name="Jackson J."/>
            <person name="Pai G."/>
            <person name="Aken S.V."/>
            <person name="Utterback T."/>
            <person name="Reidmuller S."/>
            <person name="Feldblyum T."/>
            <person name="Hsiao J."/>
            <person name="Zismann V."/>
            <person name="Iobst S."/>
            <person name="de Vazeille A.R."/>
            <person name="Buell C.R."/>
            <person name="Ying K."/>
            <person name="Li Y."/>
            <person name="Lu T."/>
            <person name="Huang Y."/>
            <person name="Zhao Q."/>
            <person name="Feng Q."/>
            <person name="Zhang L."/>
            <person name="Zhu J."/>
            <person name="Weng Q."/>
            <person name="Mu J."/>
            <person name="Lu Y."/>
            <person name="Fan D."/>
            <person name="Liu Y."/>
            <person name="Guan J."/>
            <person name="Zhang Y."/>
            <person name="Yu S."/>
            <person name="Liu X."/>
            <person name="Zhang Y."/>
            <person name="Hong G."/>
            <person name="Han B."/>
            <person name="Choisne N."/>
            <person name="Demange N."/>
            <person name="Orjeda G."/>
            <person name="Samain S."/>
            <person name="Cattolico L."/>
            <person name="Pelletier E."/>
            <person name="Couloux A."/>
            <person name="Segurens B."/>
            <person name="Wincker P."/>
            <person name="D'Hont A."/>
            <person name="Scarpelli C."/>
            <person name="Weissenbach J."/>
            <person name="Salanoubat M."/>
            <person name="Quetier F."/>
            <person name="Yu Y."/>
            <person name="Kim H.R."/>
            <person name="Rambo T."/>
            <person name="Currie J."/>
            <person name="Collura K."/>
            <person name="Luo M."/>
            <person name="Yang T."/>
            <person name="Ammiraju J.S.S."/>
            <person name="Engler F."/>
            <person name="Soderlund C."/>
            <person name="Wing R.A."/>
            <person name="Palmer L.E."/>
            <person name="de la Bastide M."/>
            <person name="Spiegel L."/>
            <person name="Nascimento L."/>
            <person name="Zutavern T."/>
            <person name="O'Shaughnessy A."/>
            <person name="Dike S."/>
            <person name="Dedhia N."/>
            <person name="Preston R."/>
            <person name="Balija V."/>
            <person name="McCombie W.R."/>
            <person name="Chow T."/>
            <person name="Chen H."/>
            <person name="Chung M."/>
            <person name="Chen C."/>
            <person name="Shaw J."/>
            <person name="Wu H."/>
            <person name="Hsiao K."/>
            <person name="Chao Y."/>
            <person name="Chu M."/>
            <person name="Cheng C."/>
            <person name="Hour A."/>
            <person name="Lee P."/>
            <person name="Lin S."/>
            <person name="Lin Y."/>
            <person name="Liou J."/>
            <person name="Liu S."/>
            <person name="Hsing Y."/>
            <person name="Raghuvanshi S."/>
            <person name="Mohanty A."/>
            <person name="Bharti A.K."/>
            <person name="Gaur A."/>
            <person name="Gupta V."/>
            <person name="Kumar D."/>
            <person name="Ravi V."/>
            <person name="Vij S."/>
            <person name="Kapur A."/>
            <person name="Khurana P."/>
            <person name="Khurana P."/>
            <person name="Khurana J.P."/>
            <person name="Tyagi A.K."/>
            <person name="Gaikwad K."/>
            <person name="Singh A."/>
            <person name="Dalal V."/>
            <person name="Srivastava S."/>
            <person name="Dixit A."/>
            <person name="Pal A.K."/>
            <person name="Ghazi I.A."/>
            <person name="Yadav M."/>
            <person name="Pandit A."/>
            <person name="Bhargava A."/>
            <person name="Sureshbabu K."/>
            <person name="Batra K."/>
            <person name="Sharma T.R."/>
            <person name="Mohapatra T."/>
            <person name="Singh N.K."/>
            <person name="Messing J."/>
            <person name="Nelson A.B."/>
            <person name="Fuks G."/>
            <person name="Kavchok S."/>
            <person name="Keizer G."/>
            <person name="Linton E."/>
            <person name="Llaca V."/>
            <person name="Song R."/>
            <person name="Tanyolac B."/>
            <person name="Young S."/>
            <person name="Ho-Il K."/>
            <person name="Hahn J.H."/>
            <person name="Sangsakoo G."/>
            <person name="Vanavichit A."/>
            <person name="de Mattos Luiz.A.T."/>
            <person name="Zimmer P.D."/>
            <person name="Malone G."/>
            <person name="Dellagostin O."/>
            <person name="de Oliveira A.C."/>
            <person name="Bevan M."/>
            <person name="Bancroft I."/>
            <person name="Minx P."/>
            <person name="Cordum H."/>
            <person name="Wilson R."/>
            <person name="Cheng Z."/>
            <person name="Jin W."/>
            <person name="Jiang J."/>
            <person name="Leong S.A."/>
            <person name="Iwama H."/>
            <person name="Gojobori T."/>
            <person name="Itoh T."/>
            <person name="Niimura Y."/>
            <person name="Fujii Y."/>
            <person name="Habara T."/>
            <person name="Sakai H."/>
            <person name="Sato Y."/>
            <person name="Wilson G."/>
            <person name="Kumar K."/>
            <person name="McCouch S."/>
            <person name="Juretic N."/>
            <person name="Hoen D."/>
            <person name="Wright S."/>
            <person name="Bruskiewich R."/>
            <person name="Bureau T."/>
            <person name="Miyao A."/>
            <person name="Hirochika H."/>
            <person name="Nishikawa T."/>
            <person name="Kadowaki K."/>
            <person name="Sugiura M."/>
            <person name="Burr B."/>
            <person name="Sasaki T."/>
        </authorList>
    </citation>
    <scope>NUCLEOTIDE SEQUENCE [LARGE SCALE GENOMIC DNA]</scope>
    <source>
        <strain evidence="4">cv. Nipponbare</strain>
    </source>
</reference>
<dbReference type="PANTHER" id="PTHR33326">
    <property type="entry name" value="OS05G0543800 PROTEIN"/>
    <property type="match status" value="1"/>
</dbReference>
<evidence type="ECO:0000256" key="1">
    <source>
        <dbReference type="SAM" id="MobiDB-lite"/>
    </source>
</evidence>
<dbReference type="PaxDb" id="39947-A0A0P0XT00"/>
<name>A0A0P0XT00_ORYSJ</name>
<evidence type="ECO:0000313" key="4">
    <source>
        <dbReference type="Proteomes" id="UP000059680"/>
    </source>
</evidence>
<keyword evidence="4" id="KW-1185">Reference proteome</keyword>
<dbReference type="Pfam" id="PF12274">
    <property type="entry name" value="DUF3615"/>
    <property type="match status" value="1"/>
</dbReference>
<dbReference type="AlphaFoldDB" id="A0A0P0XT00"/>
<evidence type="ECO:0000313" key="3">
    <source>
        <dbReference type="EMBL" id="BAT10399.1"/>
    </source>
</evidence>
<dbReference type="InParanoid" id="A0A0P0XT00"/>
<reference evidence="3 4" key="3">
    <citation type="journal article" date="2013" name="Rice">
        <title>Improvement of the Oryza sativa Nipponbare reference genome using next generation sequence and optical map data.</title>
        <authorList>
            <person name="Kawahara Y."/>
            <person name="de la Bastide M."/>
            <person name="Hamilton J.P."/>
            <person name="Kanamori H."/>
            <person name="McCombie W.R."/>
            <person name="Ouyang S."/>
            <person name="Schwartz D.C."/>
            <person name="Tanaka T."/>
            <person name="Wu J."/>
            <person name="Zhou S."/>
            <person name="Childs K.L."/>
            <person name="Davidson R.M."/>
            <person name="Lin H."/>
            <person name="Quesada-Ocampo L."/>
            <person name="Vaillancourt B."/>
            <person name="Sakai H."/>
            <person name="Lee S.S."/>
            <person name="Kim J."/>
            <person name="Numa H."/>
            <person name="Itoh T."/>
            <person name="Buell C.R."/>
            <person name="Matsumoto T."/>
        </authorList>
    </citation>
    <scope>NUCLEOTIDE SEQUENCE [LARGE SCALE GENOMIC DNA]</scope>
    <source>
        <strain evidence="4">cv. Nipponbare</strain>
    </source>
</reference>